<dbReference type="InterPro" id="IPR013497">
    <property type="entry name" value="Topo_IA_cen"/>
</dbReference>
<evidence type="ECO:0000256" key="5">
    <source>
        <dbReference type="ARBA" id="ARBA00023125"/>
    </source>
</evidence>
<dbReference type="InterPro" id="IPR000380">
    <property type="entry name" value="Topo_IA"/>
</dbReference>
<dbReference type="GO" id="GO:0006281">
    <property type="term" value="P:DNA repair"/>
    <property type="evidence" value="ECO:0007669"/>
    <property type="project" value="TreeGrafter"/>
</dbReference>
<reference evidence="14" key="2">
    <citation type="journal article" date="2013" name="Microb. Biotechnol.">
        <title>Metabolic potential of the organic-solvent tolerant Pseudomonas putida DOT-T1E deduced from its annotated genome.</title>
        <authorList>
            <person name="Udaondo Z."/>
            <person name="Molina L."/>
            <person name="Daniels C."/>
            <person name="Gomez M.J."/>
            <person name="Molina-Henares M.A."/>
            <person name="Matilla M.A."/>
            <person name="Roca A."/>
            <person name="Fernandez M."/>
            <person name="Duque E."/>
            <person name="Segura A."/>
            <person name="Ramos J.L."/>
        </authorList>
    </citation>
    <scope>NUCLEOTIDE SEQUENCE [LARGE SCALE GENOMIC DNA]</scope>
    <source>
        <strain evidence="14">DOT-T1E</strain>
        <plasmid>Plasmid pGRT1</plasmid>
    </source>
</reference>
<dbReference type="SMART" id="SM00437">
    <property type="entry name" value="TOP1Ac"/>
    <property type="match status" value="1"/>
</dbReference>
<dbReference type="InterPro" id="IPR013824">
    <property type="entry name" value="Topo_IA_cen_sub1"/>
</dbReference>
<evidence type="ECO:0000256" key="11">
    <source>
        <dbReference type="SAM" id="MobiDB-lite"/>
    </source>
</evidence>
<keyword evidence="4" id="KW-0799">Topoisomerase</keyword>
<dbReference type="Gene3D" id="1.10.290.10">
    <property type="entry name" value="Topoisomerase I, domain 4"/>
    <property type="match status" value="1"/>
</dbReference>
<dbReference type="InterPro" id="IPR003602">
    <property type="entry name" value="Topo_IA_DNA-bd_dom"/>
</dbReference>
<name>G0WPM0_PSEPT</name>
<dbReference type="SUPFAM" id="SSF56712">
    <property type="entry name" value="Prokaryotic type I DNA topoisomerase"/>
    <property type="match status" value="1"/>
</dbReference>
<dbReference type="InterPro" id="IPR023405">
    <property type="entry name" value="Topo_IA_core_domain"/>
</dbReference>
<dbReference type="EMBL" id="HM626202">
    <property type="protein sequence ID" value="AEK25490.1"/>
    <property type="molecule type" value="Genomic_DNA"/>
</dbReference>
<evidence type="ECO:0000313" key="13">
    <source>
        <dbReference type="EMBL" id="AEK25490.1"/>
    </source>
</evidence>
<comment type="similarity">
    <text evidence="2">Belongs to the type IA topoisomerase family.</text>
</comment>
<evidence type="ECO:0000256" key="10">
    <source>
        <dbReference type="ARBA" id="ARBA00032877"/>
    </source>
</evidence>
<dbReference type="GO" id="GO:0043597">
    <property type="term" value="C:cytoplasmic replication fork"/>
    <property type="evidence" value="ECO:0007669"/>
    <property type="project" value="TreeGrafter"/>
</dbReference>
<reference evidence="13 14" key="1">
    <citation type="journal article" date="2011" name="Environ. Microbiol.">
        <title>The pGRT1 plasmid of Pseudomonas putida DOT-T1E encodes functions relevant for survival under harsh conditions in the environment.</title>
        <authorList>
            <person name="Molina L."/>
            <person name="Duque E."/>
            <person name="Gomez M.J."/>
            <person name="Krell T."/>
            <person name="Lacal J."/>
            <person name="Garcia-Puente A."/>
            <person name="Garcia V."/>
            <person name="Matilla M.A."/>
            <person name="Ramos J.L."/>
            <person name="Segura A."/>
        </authorList>
    </citation>
    <scope>NUCLEOTIDE SEQUENCE [LARGE SCALE GENOMIC DNA]</scope>
    <source>
        <strain evidence="13 14">DOT-T1E</strain>
        <plasmid evidence="14">Plasmid pGRT1</plasmid>
    </source>
</reference>
<dbReference type="InterPro" id="IPR013825">
    <property type="entry name" value="Topo_IA_cen_sub2"/>
</dbReference>
<proteinExistence type="inferred from homology"/>
<dbReference type="Pfam" id="PF01131">
    <property type="entry name" value="Topoisom_bac"/>
    <property type="match status" value="1"/>
</dbReference>
<dbReference type="Gene3D" id="1.10.460.10">
    <property type="entry name" value="Topoisomerase I, domain 2"/>
    <property type="match status" value="1"/>
</dbReference>
<dbReference type="PANTHER" id="PTHR11390">
    <property type="entry name" value="PROKARYOTIC DNA TOPOISOMERASE"/>
    <property type="match status" value="1"/>
</dbReference>
<dbReference type="PROSITE" id="PS52039">
    <property type="entry name" value="TOPO_IA_2"/>
    <property type="match status" value="1"/>
</dbReference>
<evidence type="ECO:0000256" key="4">
    <source>
        <dbReference type="ARBA" id="ARBA00023029"/>
    </source>
</evidence>
<comment type="catalytic activity">
    <reaction evidence="1">
        <text>ATP-independent breakage of single-stranded DNA, followed by passage and rejoining.</text>
        <dbReference type="EC" id="5.6.2.1"/>
    </reaction>
</comment>
<organism evidence="13 14">
    <name type="scientific">Pseudomonas putida (strain DOT-T1E)</name>
    <dbReference type="NCBI Taxonomy" id="1196325"/>
    <lineage>
        <taxon>Bacteria</taxon>
        <taxon>Pseudomonadati</taxon>
        <taxon>Pseudomonadota</taxon>
        <taxon>Gammaproteobacteria</taxon>
        <taxon>Pseudomonadales</taxon>
        <taxon>Pseudomonadaceae</taxon>
        <taxon>Pseudomonas</taxon>
    </lineage>
</organism>
<evidence type="ECO:0000256" key="6">
    <source>
        <dbReference type="ARBA" id="ARBA00023235"/>
    </source>
</evidence>
<dbReference type="InterPro" id="IPR003601">
    <property type="entry name" value="Topo_IA_2"/>
</dbReference>
<dbReference type="Pfam" id="PF13342">
    <property type="entry name" value="Toprim_Crpt"/>
    <property type="match status" value="2"/>
</dbReference>
<dbReference type="Gene3D" id="2.70.20.10">
    <property type="entry name" value="Topoisomerase I, domain 3"/>
    <property type="match status" value="1"/>
</dbReference>
<dbReference type="AlphaFoldDB" id="G0WPM0"/>
<dbReference type="SMART" id="SM00436">
    <property type="entry name" value="TOP1Bc"/>
    <property type="match status" value="1"/>
</dbReference>
<dbReference type="GO" id="GO:0006310">
    <property type="term" value="P:DNA recombination"/>
    <property type="evidence" value="ECO:0007669"/>
    <property type="project" value="TreeGrafter"/>
</dbReference>
<dbReference type="GO" id="GO:0006265">
    <property type="term" value="P:DNA topological change"/>
    <property type="evidence" value="ECO:0007669"/>
    <property type="project" value="InterPro"/>
</dbReference>
<feature type="domain" description="Topo IA-type catalytic" evidence="12">
    <location>
        <begin position="167"/>
        <end position="638"/>
    </location>
</feature>
<evidence type="ECO:0000256" key="2">
    <source>
        <dbReference type="ARBA" id="ARBA00009446"/>
    </source>
</evidence>
<dbReference type="Gene3D" id="3.40.50.140">
    <property type="match status" value="1"/>
</dbReference>
<evidence type="ECO:0000256" key="1">
    <source>
        <dbReference type="ARBA" id="ARBA00000213"/>
    </source>
</evidence>
<protein>
    <recommendedName>
        <fullName evidence="3">DNA topoisomerase</fullName>
        <ecNumber evidence="3">5.6.2.1</ecNumber>
    </recommendedName>
    <alternativeName>
        <fullName evidence="10">Omega-protein</fullName>
    </alternativeName>
    <alternativeName>
        <fullName evidence="9">Relaxing enzyme</fullName>
    </alternativeName>
    <alternativeName>
        <fullName evidence="7">Swivelase</fullName>
    </alternativeName>
    <alternativeName>
        <fullName evidence="8">Untwisting enzyme</fullName>
    </alternativeName>
</protein>
<evidence type="ECO:0000259" key="12">
    <source>
        <dbReference type="PROSITE" id="PS52039"/>
    </source>
</evidence>
<geneLocation type="plasmid" evidence="13 14">
    <name>pGRT1</name>
</geneLocation>
<evidence type="ECO:0000256" key="7">
    <source>
        <dbReference type="ARBA" id="ARBA00030003"/>
    </source>
</evidence>
<feature type="region of interest" description="Disordered" evidence="11">
    <location>
        <begin position="392"/>
        <end position="415"/>
    </location>
</feature>
<dbReference type="PANTHER" id="PTHR11390:SF21">
    <property type="entry name" value="DNA TOPOISOMERASE 3-ALPHA"/>
    <property type="match status" value="1"/>
</dbReference>
<evidence type="ECO:0000313" key="14">
    <source>
        <dbReference type="Proteomes" id="UP000006503"/>
    </source>
</evidence>
<dbReference type="InterPro" id="IPR013826">
    <property type="entry name" value="Topo_IA_cen_sub3"/>
</dbReference>
<keyword evidence="6" id="KW-0413">Isomerase</keyword>
<evidence type="ECO:0000256" key="8">
    <source>
        <dbReference type="ARBA" id="ARBA00031985"/>
    </source>
</evidence>
<evidence type="ECO:0000256" key="3">
    <source>
        <dbReference type="ARBA" id="ARBA00012891"/>
    </source>
</evidence>
<dbReference type="EC" id="5.6.2.1" evidence="3"/>
<keyword evidence="13" id="KW-0614">Plasmid</keyword>
<evidence type="ECO:0000256" key="9">
    <source>
        <dbReference type="ARBA" id="ARBA00032235"/>
    </source>
</evidence>
<dbReference type="GO" id="GO:0003677">
    <property type="term" value="F:DNA binding"/>
    <property type="evidence" value="ECO:0007669"/>
    <property type="project" value="UniProtKB-KW"/>
</dbReference>
<dbReference type="PRINTS" id="PR00417">
    <property type="entry name" value="PRTPISMRASEI"/>
</dbReference>
<dbReference type="InterPro" id="IPR025589">
    <property type="entry name" value="Toprim_C_rpt"/>
</dbReference>
<dbReference type="GO" id="GO:0003917">
    <property type="term" value="F:DNA topoisomerase type I (single strand cut, ATP-independent) activity"/>
    <property type="evidence" value="ECO:0007669"/>
    <property type="project" value="UniProtKB-EC"/>
</dbReference>
<keyword evidence="5" id="KW-0238">DNA-binding</keyword>
<sequence>MMEKILWIAEKESQLSQGVFPVLNGHTSDRGAGWTKHGNDWCVWLDGHAFQQATPDDYLPDDLPTTGKGRKIWRMEDLPIIPPEQQWKILPDPRKRPRLSKLKELLAWCDVVYHLGDPDSEGQSLVDEALEYYRCRKPVKRVLINDYNPSKVREALANMRDNSDPLFRGWRLWGLARSRYDWLLGMNGTRAMTLRGRDMGHQGLLPVGSVQSPLLYIVRERDRAIESFKPVPYQDITAVFTAEAGISIRGRWVPQDDQAGLDESGRLVDEGVAKRLLARLQDGVPGDASVIEHSVTDKKKKPPLPLSMNELQMEGFSRFGYTGDEVMEAAQKLYDTYKVMTYPRTDVRFLSEAHHAEAPGVIAGIIQLRPDLQAIARELDPHRKSAAFNDAKMRTPTGEPTPHHGIIPSTPENPVNVADWSEPERNVYDMVVRAYLAQFAADYRYRSMVLRIRVQVGEVFAATGVCPTEQGWKAVYKEPPPLDGAPADDEGPEGELPDVQIGDLLQWLEVTSTGKVTTAPPRFDDNMLLDAMKNLHRYVDDVELKKRLKEGEGIGTTATRAGIIADMKRRSLFVPAGGKGKKLMTSPEARSLIDALPMRVKDPAQAGAFKRSLDQVADGAMSLSDFMRYAEEFVRDVVATAKDASITPLPPSAGEGVPCPNCKSALQNRGKRTVCSSCEFVLWHEVSGKTLTPSQIELLLVKGETPVIKGFVSRQKQSKFSAKLRLDTGTGKTTFVFDSAPSTPDRPAPAAPAMSSNKLECPRCSGEIAAVPGHFECKACQFKVGAVIASRPLSASEADALFKSGITEKLSGFLNREKRPFTAYLKLNRDSWKVEFDFGKKVG</sequence>
<dbReference type="Proteomes" id="UP000006503">
    <property type="component" value="Plasmid pGRT1"/>
</dbReference>
<accession>G0WPM0</accession>